<name>A0ABW6SKJ4_9ACTN</name>
<keyword evidence="2" id="KW-1185">Reference proteome</keyword>
<evidence type="ECO:0000313" key="1">
    <source>
        <dbReference type="EMBL" id="MFF3665484.1"/>
    </source>
</evidence>
<dbReference type="Proteomes" id="UP001602013">
    <property type="component" value="Unassembled WGS sequence"/>
</dbReference>
<comment type="caution">
    <text evidence="1">The sequence shown here is derived from an EMBL/GenBank/DDBJ whole genome shotgun (WGS) entry which is preliminary data.</text>
</comment>
<dbReference type="RefSeq" id="WP_387409480.1">
    <property type="nucleotide sequence ID" value="NZ_JBIASD010000004.1"/>
</dbReference>
<proteinExistence type="predicted"/>
<reference evidence="1 2" key="1">
    <citation type="submission" date="2024-10" db="EMBL/GenBank/DDBJ databases">
        <title>The Natural Products Discovery Center: Release of the First 8490 Sequenced Strains for Exploring Actinobacteria Biosynthetic Diversity.</title>
        <authorList>
            <person name="Kalkreuter E."/>
            <person name="Kautsar S.A."/>
            <person name="Yang D."/>
            <person name="Bader C.D."/>
            <person name="Teijaro C.N."/>
            <person name="Fluegel L."/>
            <person name="Davis C.M."/>
            <person name="Simpson J.R."/>
            <person name="Lauterbach L."/>
            <person name="Steele A.D."/>
            <person name="Gui C."/>
            <person name="Meng S."/>
            <person name="Li G."/>
            <person name="Viehrig K."/>
            <person name="Ye F."/>
            <person name="Su P."/>
            <person name="Kiefer A.F."/>
            <person name="Nichols A."/>
            <person name="Cepeda A.J."/>
            <person name="Yan W."/>
            <person name="Fan B."/>
            <person name="Jiang Y."/>
            <person name="Adhikari A."/>
            <person name="Zheng C.-J."/>
            <person name="Schuster L."/>
            <person name="Cowan T.M."/>
            <person name="Smanski M.J."/>
            <person name="Chevrette M.G."/>
            <person name="De Carvalho L.P.S."/>
            <person name="Shen B."/>
        </authorList>
    </citation>
    <scope>NUCLEOTIDE SEQUENCE [LARGE SCALE GENOMIC DNA]</scope>
    <source>
        <strain evidence="1 2">NPDC002173</strain>
    </source>
</reference>
<dbReference type="EMBL" id="JBIASD010000004">
    <property type="protein sequence ID" value="MFF3665484.1"/>
    <property type="molecule type" value="Genomic_DNA"/>
</dbReference>
<organism evidence="1 2">
    <name type="scientific">Microtetraspora malaysiensis</name>
    <dbReference type="NCBI Taxonomy" id="161358"/>
    <lineage>
        <taxon>Bacteria</taxon>
        <taxon>Bacillati</taxon>
        <taxon>Actinomycetota</taxon>
        <taxon>Actinomycetes</taxon>
        <taxon>Streptosporangiales</taxon>
        <taxon>Streptosporangiaceae</taxon>
        <taxon>Microtetraspora</taxon>
    </lineage>
</organism>
<evidence type="ECO:0000313" key="2">
    <source>
        <dbReference type="Proteomes" id="UP001602013"/>
    </source>
</evidence>
<gene>
    <name evidence="1" type="ORF">ACFYXI_07800</name>
</gene>
<sequence length="101" mass="11347">MNLRFYRHEDGRITSRMLGPVHGPYEVELPAPAGACEIPAEVALAEIASHEADRDKWVAEQERKVDAQQKADYDELLRLGMNETTARRLTGYQGKAARDGH</sequence>
<accession>A0ABW6SKJ4</accession>
<protein>
    <submittedName>
        <fullName evidence="1">Uncharacterized protein</fullName>
    </submittedName>
</protein>